<proteinExistence type="inferred from homology"/>
<reference evidence="4" key="2">
    <citation type="submission" date="2021-08" db="EMBL/GenBank/DDBJ databases">
        <authorList>
            <person name="Tani A."/>
            <person name="Ola A."/>
            <person name="Ogura Y."/>
            <person name="Katsura K."/>
            <person name="Hayashi T."/>
        </authorList>
    </citation>
    <scope>NUCLEOTIDE SEQUENCE</scope>
    <source>
        <strain evidence="4">DSM 23674</strain>
    </source>
</reference>
<feature type="domain" description="Multidrug resistance protein MdtA-like barrel-sandwich hybrid" evidence="3">
    <location>
        <begin position="33"/>
        <end position="159"/>
    </location>
</feature>
<feature type="signal peptide" evidence="2">
    <location>
        <begin position="1"/>
        <end position="18"/>
    </location>
</feature>
<keyword evidence="2" id="KW-0732">Signal</keyword>
<name>A0ABQ4TJT0_9HYPH</name>
<evidence type="ECO:0000313" key="5">
    <source>
        <dbReference type="Proteomes" id="UP001055101"/>
    </source>
</evidence>
<dbReference type="InterPro" id="IPR058625">
    <property type="entry name" value="MdtA-like_BSH"/>
</dbReference>
<dbReference type="PANTHER" id="PTHR30469:SF15">
    <property type="entry name" value="HLYD FAMILY OF SECRETION PROTEINS"/>
    <property type="match status" value="1"/>
</dbReference>
<protein>
    <submittedName>
        <fullName evidence="4">Multidrug resistance protein MexA</fullName>
    </submittedName>
</protein>
<dbReference type="Pfam" id="PF25917">
    <property type="entry name" value="BSH_RND"/>
    <property type="match status" value="1"/>
</dbReference>
<dbReference type="EMBL" id="BPRA01000005">
    <property type="protein sequence ID" value="GJE54782.1"/>
    <property type="molecule type" value="Genomic_DNA"/>
</dbReference>
<feature type="chain" id="PRO_5045597160" evidence="2">
    <location>
        <begin position="19"/>
        <end position="242"/>
    </location>
</feature>
<dbReference type="SUPFAM" id="SSF111369">
    <property type="entry name" value="HlyD-like secretion proteins"/>
    <property type="match status" value="1"/>
</dbReference>
<dbReference type="Gene3D" id="2.40.50.100">
    <property type="match status" value="1"/>
</dbReference>
<evidence type="ECO:0000256" key="1">
    <source>
        <dbReference type="ARBA" id="ARBA00009477"/>
    </source>
</evidence>
<comment type="similarity">
    <text evidence="1">Belongs to the membrane fusion protein (MFP) (TC 8.A.1) family.</text>
</comment>
<dbReference type="RefSeq" id="WP_187272372.1">
    <property type="nucleotide sequence ID" value="NZ_BPRA01000005.1"/>
</dbReference>
<comment type="caution">
    <text evidence="4">The sequence shown here is derived from an EMBL/GenBank/DDBJ whole genome shotgun (WGS) entry which is preliminary data.</text>
</comment>
<gene>
    <name evidence="4" type="primary">mexA</name>
    <name evidence="4" type="ORF">EKPJFOCH_1266</name>
</gene>
<organism evidence="4 5">
    <name type="scientific">Methylobacterium thuringiense</name>
    <dbReference type="NCBI Taxonomy" id="1003091"/>
    <lineage>
        <taxon>Bacteria</taxon>
        <taxon>Pseudomonadati</taxon>
        <taxon>Pseudomonadota</taxon>
        <taxon>Alphaproteobacteria</taxon>
        <taxon>Hyphomicrobiales</taxon>
        <taxon>Methylobacteriaceae</taxon>
        <taxon>Methylobacterium</taxon>
    </lineage>
</organism>
<evidence type="ECO:0000256" key="2">
    <source>
        <dbReference type="SAM" id="SignalP"/>
    </source>
</evidence>
<accession>A0ABQ4TJT0</accession>
<evidence type="ECO:0000313" key="4">
    <source>
        <dbReference type="EMBL" id="GJE54782.1"/>
    </source>
</evidence>
<dbReference type="PANTHER" id="PTHR30469">
    <property type="entry name" value="MULTIDRUG RESISTANCE PROTEIN MDTA"/>
    <property type="match status" value="1"/>
</dbReference>
<dbReference type="Proteomes" id="UP001055101">
    <property type="component" value="Unassembled WGS sequence"/>
</dbReference>
<dbReference type="Gene3D" id="2.40.30.170">
    <property type="match status" value="1"/>
</dbReference>
<dbReference type="InterPro" id="IPR006143">
    <property type="entry name" value="RND_pump_MFP"/>
</dbReference>
<dbReference type="Gene3D" id="1.10.287.470">
    <property type="entry name" value="Helix hairpin bin"/>
    <property type="match status" value="1"/>
</dbReference>
<reference evidence="4" key="1">
    <citation type="journal article" date="2021" name="Front. Microbiol.">
        <title>Comprehensive Comparative Genomics and Phenotyping of Methylobacterium Species.</title>
        <authorList>
            <person name="Alessa O."/>
            <person name="Ogura Y."/>
            <person name="Fujitani Y."/>
            <person name="Takami H."/>
            <person name="Hayashi T."/>
            <person name="Sahin N."/>
            <person name="Tani A."/>
        </authorList>
    </citation>
    <scope>NUCLEOTIDE SEQUENCE</scope>
    <source>
        <strain evidence="4">DSM 23674</strain>
    </source>
</reference>
<sequence>MRLATVLVLSLAGLPALAQSDPPVRGVVRAVRDASIATDLNARIVKLPFREGESFKAGDTLVAFDCDRTEAEFRAAEAEDTVNRIALDNAQQLDRRHAIGRIEVQASKAKWDKAHAAADALRFRVRDCRIVAPFSGRVAELRAREHEMPTAGQPLLRIVDAASVEIDLIVPSAWLVWLKVATPLQVKVDETGRTYAAKVIRTAAAVDPVSQTIKITAGFAPGDTSAVLPGMSLDATFERPGS</sequence>
<evidence type="ECO:0000259" key="3">
    <source>
        <dbReference type="Pfam" id="PF25917"/>
    </source>
</evidence>
<keyword evidence="5" id="KW-1185">Reference proteome</keyword>
<dbReference type="NCBIfam" id="TIGR01730">
    <property type="entry name" value="RND_mfp"/>
    <property type="match status" value="1"/>
</dbReference>